<feature type="region of interest" description="Disordered" evidence="1">
    <location>
        <begin position="1"/>
        <end position="20"/>
    </location>
</feature>
<dbReference type="PANTHER" id="PTHR48475">
    <property type="entry name" value="RIBONUCLEASE H"/>
    <property type="match status" value="1"/>
</dbReference>
<dbReference type="GO" id="GO:0003676">
    <property type="term" value="F:nucleic acid binding"/>
    <property type="evidence" value="ECO:0007669"/>
    <property type="project" value="InterPro"/>
</dbReference>
<feature type="domain" description="Reverse transcriptase/retrotransposon-derived protein RNase H-like" evidence="2">
    <location>
        <begin position="218"/>
        <end position="311"/>
    </location>
</feature>
<comment type="caution">
    <text evidence="3">The sequence shown here is derived from an EMBL/GenBank/DDBJ whole genome shotgun (WGS) entry which is preliminary data.</text>
</comment>
<dbReference type="InterPro" id="IPR043502">
    <property type="entry name" value="DNA/RNA_pol_sf"/>
</dbReference>
<dbReference type="Gene3D" id="3.30.420.10">
    <property type="entry name" value="Ribonuclease H-like superfamily/Ribonuclease H"/>
    <property type="match status" value="1"/>
</dbReference>
<proteinExistence type="predicted"/>
<dbReference type="InterPro" id="IPR021109">
    <property type="entry name" value="Peptidase_aspartic_dom_sf"/>
</dbReference>
<accession>A0AA89ANR0</accession>
<dbReference type="CDD" id="cd00303">
    <property type="entry name" value="retropepsin_like"/>
    <property type="match status" value="1"/>
</dbReference>
<evidence type="ECO:0000313" key="4">
    <source>
        <dbReference type="Proteomes" id="UP001188597"/>
    </source>
</evidence>
<dbReference type="InterPro" id="IPR036397">
    <property type="entry name" value="RNaseH_sf"/>
</dbReference>
<dbReference type="Proteomes" id="UP001188597">
    <property type="component" value="Unassembled WGS sequence"/>
</dbReference>
<dbReference type="InterPro" id="IPR041577">
    <property type="entry name" value="RT_RNaseH_2"/>
</dbReference>
<name>A0AA89ANR0_9ASTE</name>
<sequence length="579" mass="64394">MEERENQEENAGTINTISGGIAAGGSSATITFSDDDSKGIKTPQDDPLVITIKAGNFDVKRVLIDNGSSVEILFHDAFEKMNIPTDRLRKMDTPLYGFFNHPVAAEGIIALPVAIGTPPAQANFMLDFVVVKVPSAYNAILGRPALNRLQAVVSTYHLKMKFPTDHGIGEVKGDQTTARQCYVTSCRSKNKEALIIEDLREDTKMQRGETVEDIVSIERSFEELKTHLSSPPLLSKPFPGEDLLIYLSVTEVAVSTVLIREEDGVQKPIYYVSKVLQDVETRYPKIDKIVLALIILARRLRPYFQSHTIIVLTDQPLRKYKPRTAVKAQALADFIVKCTLPEDPPQLVISEVTDPWNLYVDGSSAVGNSGAGIILISPEGFTIEYALRFRNLRVKTARYALVEGILYKKSVSLPYLRCLRPSESLYALQEVHEGICGQHHGGRTLAQKILKFTSVAHPQSNGQTENMNRGILQGLKKKLNEAKGAWVDELPKVLWAYRTTPHSVTGETPFSLCYGTEAMLPVEIGVPTIRASHFSELNNDVGLRANLDLVEEARTQAHVRSVIIKQRVARYYNQKVRSK</sequence>
<dbReference type="Gene3D" id="2.40.70.10">
    <property type="entry name" value="Acid Proteases"/>
    <property type="match status" value="1"/>
</dbReference>
<dbReference type="SUPFAM" id="SSF53098">
    <property type="entry name" value="Ribonuclease H-like"/>
    <property type="match status" value="1"/>
</dbReference>
<dbReference type="SUPFAM" id="SSF56672">
    <property type="entry name" value="DNA/RNA polymerases"/>
    <property type="match status" value="1"/>
</dbReference>
<dbReference type="AlphaFoldDB" id="A0AA89ANR0"/>
<evidence type="ECO:0000256" key="1">
    <source>
        <dbReference type="SAM" id="MobiDB-lite"/>
    </source>
</evidence>
<evidence type="ECO:0000313" key="3">
    <source>
        <dbReference type="EMBL" id="KAK3008638.1"/>
    </source>
</evidence>
<dbReference type="PANTHER" id="PTHR48475:SF2">
    <property type="entry name" value="RIBONUCLEASE H"/>
    <property type="match status" value="1"/>
</dbReference>
<feature type="compositionally biased region" description="Low complexity" evidence="1">
    <location>
        <begin position="10"/>
        <end position="20"/>
    </location>
</feature>
<evidence type="ECO:0000259" key="2">
    <source>
        <dbReference type="Pfam" id="PF17919"/>
    </source>
</evidence>
<gene>
    <name evidence="3" type="ORF">RJ639_013447</name>
</gene>
<dbReference type="EMBL" id="JAVXUP010001732">
    <property type="protein sequence ID" value="KAK3008638.1"/>
    <property type="molecule type" value="Genomic_DNA"/>
</dbReference>
<organism evidence="3 4">
    <name type="scientific">Escallonia herrerae</name>
    <dbReference type="NCBI Taxonomy" id="1293975"/>
    <lineage>
        <taxon>Eukaryota</taxon>
        <taxon>Viridiplantae</taxon>
        <taxon>Streptophyta</taxon>
        <taxon>Embryophyta</taxon>
        <taxon>Tracheophyta</taxon>
        <taxon>Spermatophyta</taxon>
        <taxon>Magnoliopsida</taxon>
        <taxon>eudicotyledons</taxon>
        <taxon>Gunneridae</taxon>
        <taxon>Pentapetalae</taxon>
        <taxon>asterids</taxon>
        <taxon>campanulids</taxon>
        <taxon>Escalloniales</taxon>
        <taxon>Escalloniaceae</taxon>
        <taxon>Escallonia</taxon>
    </lineage>
</organism>
<keyword evidence="4" id="KW-1185">Reference proteome</keyword>
<reference evidence="3" key="1">
    <citation type="submission" date="2022-12" db="EMBL/GenBank/DDBJ databases">
        <title>Draft genome assemblies for two species of Escallonia (Escalloniales).</title>
        <authorList>
            <person name="Chanderbali A."/>
            <person name="Dervinis C."/>
            <person name="Anghel I."/>
            <person name="Soltis D."/>
            <person name="Soltis P."/>
            <person name="Zapata F."/>
        </authorList>
    </citation>
    <scope>NUCLEOTIDE SEQUENCE</scope>
    <source>
        <strain evidence="3">UCBG64.0493</strain>
        <tissue evidence="3">Leaf</tissue>
    </source>
</reference>
<dbReference type="Pfam" id="PF17919">
    <property type="entry name" value="RT_RNaseH_2"/>
    <property type="match status" value="1"/>
</dbReference>
<protein>
    <recommendedName>
        <fullName evidence="2">Reverse transcriptase/retrotransposon-derived protein RNase H-like domain-containing protein</fullName>
    </recommendedName>
</protein>
<dbReference type="InterPro" id="IPR012337">
    <property type="entry name" value="RNaseH-like_sf"/>
</dbReference>